<dbReference type="Proteomes" id="UP000002875">
    <property type="component" value="Chromosome"/>
</dbReference>
<dbReference type="InterPro" id="IPR008023">
    <property type="entry name" value="DUF748"/>
</dbReference>
<organism evidence="7 8">
    <name type="scientific">Emticicia oligotrophica (strain DSM 17448 / CIP 109782 / MTCC 6937 / GPTSA100-15)</name>
    <dbReference type="NCBI Taxonomy" id="929562"/>
    <lineage>
        <taxon>Bacteria</taxon>
        <taxon>Pseudomonadati</taxon>
        <taxon>Bacteroidota</taxon>
        <taxon>Cytophagia</taxon>
        <taxon>Cytophagales</taxon>
        <taxon>Leadbetterellaceae</taxon>
        <taxon>Emticicia</taxon>
    </lineage>
</organism>
<feature type="domain" description="Translocation and assembly module TamB C-terminal" evidence="6">
    <location>
        <begin position="1089"/>
        <end position="1524"/>
    </location>
</feature>
<sequence length="1571" mass="177821">MGKIIKIFTITLISLMVVAMMSGLLVFMPVPKSLLILIGILMLSLVWAYYAKRVIRTLLFLFLMGFGLVFYAMQLPQFQTSTLRKATELLSKKLGSKVTIEKARLTWFDEITLENITIYDQKNREMIFVKELYVNCKTNFDFSWEKILTFDNNLDYVMIRNPRVKLIYEPDGDLNIDKWIARIEELTAPTDTTNRLKGEHNTPFTIDEAYIQDGTFTLADPEEARFPKEEFDYNNFTVNNIRGNIKNFFIMGDTITLGLKNMEGVERRSDLTIKQLNTSFFYSRKSMRFDNLFAKINNSTLRNSVHFEYDSPRDFSDFNEKVVMIGNLRDCEIDAQDLGRFATDMYQYRENYLLNGNFLGTVHNFRVKDFNLKFGKNSFLDGDIAFKHLPDLYKADMILDWKLSQIDATDARQYVGDSLYNAHVQKFGVVNFAGNFKGVYNDFETDAIFKSAMGNVSGKIKMKIPENTKTLPTYDGVIAVENFDLGRFVEQSDYLQKLSFAGKIKGKGFTIKDAALDFDGKVDRIGFNGYDFKNIYVDGTMSQSLFDGKVSVKDTNLTFNVSGKVDFAKALNKFDIHGIVQNANLRPLGYSKNDVKLRSEINLNFQGNELDNWLGEAKLLNTVLQYDKRQLGIDSLFLTSTLSNDARRISLLSEFFNVDISGIFTPSKVISDLSRLSKEYVQYFYDKEQTRLNYYAQKPYADINDKYKLDYLITFKKPEPFFAYFYPDLYISHGTELGGSFNVRNTAELSLSGKIDTLRHGSLAFYGNEVDFNTSKEANSPKILTSLIFNSATQKLADLTPTEKIEVTGTWGQGNIIEFDGKIKQQNSPNKAQAYGKLTFLSEGLDITFNPKNTKLDLLGSQWMLGKNNLINIHQDEVCFEDVAVSSHNQSISLNGSFSQDSTVESYIEVRNFDLHTLKPLTNLDLKGIVNGKLTMRDIYDDAIITSNLGIDELNYKNILIGNIASEALWDNLRQRLNINGNIVRLNNEIFRVSGTYDPKDDYNPLNLKATLKKTNLEIFESFVDDIFSKIDGYATGTLTVRGTAKDPIIRGSVDFEKGVLRINELNSYLYFDDQLNFNEEGFVAAKGFKVRDANGNEADLEGGIFNGGGGNFMLGIHAYIKDRDGFKIMNTTIKDNEDFYGTGIATGDLHITGDFVNVNITGDLTSKKGTKITIPLDGETTVNTEEQGIKFISRNINKVENTGAKKDTVISREAGSLKMAFNFTLTPDAECIVIFDRTNQDQLNAVGNGNISIVYDTRGEFSMSGPYTIKSGKYDFSLQNISKLRKFDIADGSKILWSGDPYDADINIGASYTANISLNGIVSNTTTNSAELNTLYPVVASIMLTDKLMKPTTKFDIKFNQRRIPLNLQPQVLAFEQRLHDDEQLLNNNFIGITALNRLFNDNSFRDALDSQLLLDNVSGILTNQLGNIASKIDPNLEVAVQLGKGNLNNLRQSLINNTQLNFSYKFGNNVKVSLNNTILQNDGQTTNNYFYGGEVEWLLNEEGSWRLKAYSRSVPNYYYNFNSNVSVNGVSLQHTRNFNTLFKRKEVKELPMGISSKKPENKLVSQVRP</sequence>
<name>A0ABN4AL71_EMTOG</name>
<dbReference type="PANTHER" id="PTHR36985">
    <property type="entry name" value="TRANSLOCATION AND ASSEMBLY MODULE SUBUNIT TAMB"/>
    <property type="match status" value="1"/>
</dbReference>
<dbReference type="InterPro" id="IPR007452">
    <property type="entry name" value="TamB_C"/>
</dbReference>
<evidence type="ECO:0000313" key="8">
    <source>
        <dbReference type="Proteomes" id="UP000002875"/>
    </source>
</evidence>
<dbReference type="EMBL" id="CP002961">
    <property type="protein sequence ID" value="AFK02415.1"/>
    <property type="molecule type" value="Genomic_DNA"/>
</dbReference>
<evidence type="ECO:0000256" key="4">
    <source>
        <dbReference type="ARBA" id="ARBA00023136"/>
    </source>
</evidence>
<feature type="transmembrane region" description="Helical" evidence="5">
    <location>
        <begin position="58"/>
        <end position="75"/>
    </location>
</feature>
<proteinExistence type="predicted"/>
<feature type="transmembrane region" description="Helical" evidence="5">
    <location>
        <begin position="7"/>
        <end position="28"/>
    </location>
</feature>
<evidence type="ECO:0000256" key="2">
    <source>
        <dbReference type="ARBA" id="ARBA00022692"/>
    </source>
</evidence>
<dbReference type="RefSeq" id="WP_015028115.1">
    <property type="nucleotide sequence ID" value="NC_018748.1"/>
</dbReference>
<feature type="transmembrane region" description="Helical" evidence="5">
    <location>
        <begin position="34"/>
        <end position="51"/>
    </location>
</feature>
<evidence type="ECO:0000256" key="5">
    <source>
        <dbReference type="SAM" id="Phobius"/>
    </source>
</evidence>
<evidence type="ECO:0000256" key="3">
    <source>
        <dbReference type="ARBA" id="ARBA00022989"/>
    </source>
</evidence>
<gene>
    <name evidence="7" type="ordered locus">Emtol_1266</name>
</gene>
<keyword evidence="2 5" id="KW-0812">Transmembrane</keyword>
<dbReference type="Pfam" id="PF04357">
    <property type="entry name" value="TamB"/>
    <property type="match status" value="1"/>
</dbReference>
<keyword evidence="3 5" id="KW-1133">Transmembrane helix</keyword>
<reference evidence="7 8" key="1">
    <citation type="submission" date="2011-07" db="EMBL/GenBank/DDBJ databases">
        <title>The complete genome of chromosome of Emticicia oligotrophica DSM 17448.</title>
        <authorList>
            <consortium name="US DOE Joint Genome Institute (JGI-PGF)"/>
            <person name="Lucas S."/>
            <person name="Han J."/>
            <person name="Lapidus A."/>
            <person name="Bruce D."/>
            <person name="Goodwin L."/>
            <person name="Pitluck S."/>
            <person name="Peters L."/>
            <person name="Kyrpides N."/>
            <person name="Mavromatis K."/>
            <person name="Ivanova N."/>
            <person name="Ovchinnikova G."/>
            <person name="Teshima H."/>
            <person name="Detter J.C."/>
            <person name="Tapia R."/>
            <person name="Han C."/>
            <person name="Land M."/>
            <person name="Hauser L."/>
            <person name="Markowitz V."/>
            <person name="Cheng J.-F."/>
            <person name="Hugenholtz P."/>
            <person name="Woyke T."/>
            <person name="Wu D."/>
            <person name="Tindall B."/>
            <person name="Pomrenke H."/>
            <person name="Brambilla E."/>
            <person name="Klenk H.-P."/>
            <person name="Eisen J.A."/>
        </authorList>
    </citation>
    <scope>NUCLEOTIDE SEQUENCE [LARGE SCALE GENOMIC DNA]</scope>
    <source>
        <strain evidence="7 8">DSM 17448</strain>
    </source>
</reference>
<dbReference type="Pfam" id="PF05359">
    <property type="entry name" value="DUF748"/>
    <property type="match status" value="1"/>
</dbReference>
<evidence type="ECO:0000259" key="6">
    <source>
        <dbReference type="Pfam" id="PF04357"/>
    </source>
</evidence>
<evidence type="ECO:0000256" key="1">
    <source>
        <dbReference type="ARBA" id="ARBA00004167"/>
    </source>
</evidence>
<protein>
    <recommendedName>
        <fullName evidence="6">Translocation and assembly module TamB C-terminal domain-containing protein</fullName>
    </recommendedName>
</protein>
<comment type="subcellular location">
    <subcellularLocation>
        <location evidence="1">Membrane</location>
        <topology evidence="1">Single-pass membrane protein</topology>
    </subcellularLocation>
</comment>
<dbReference type="PANTHER" id="PTHR36985:SF1">
    <property type="entry name" value="TRANSLOCATION AND ASSEMBLY MODULE SUBUNIT TAMB"/>
    <property type="match status" value="1"/>
</dbReference>
<keyword evidence="8" id="KW-1185">Reference proteome</keyword>
<keyword evidence="4 5" id="KW-0472">Membrane</keyword>
<accession>A0ABN4AL71</accession>
<evidence type="ECO:0000313" key="7">
    <source>
        <dbReference type="EMBL" id="AFK02415.1"/>
    </source>
</evidence>